<dbReference type="STRING" id="1797711.A2870_01205"/>
<feature type="transmembrane region" description="Helical" evidence="1">
    <location>
        <begin position="197"/>
        <end position="216"/>
    </location>
</feature>
<dbReference type="EMBL" id="MFAZ01000001">
    <property type="protein sequence ID" value="OGD88212.1"/>
    <property type="molecule type" value="Genomic_DNA"/>
</dbReference>
<keyword evidence="1" id="KW-0812">Transmembrane</keyword>
<evidence type="ECO:0000313" key="3">
    <source>
        <dbReference type="Proteomes" id="UP000179102"/>
    </source>
</evidence>
<protein>
    <submittedName>
        <fullName evidence="2">Uncharacterized protein</fullName>
    </submittedName>
</protein>
<reference evidence="2 3" key="1">
    <citation type="journal article" date="2016" name="Nat. Commun.">
        <title>Thousands of microbial genomes shed light on interconnected biogeochemical processes in an aquifer system.</title>
        <authorList>
            <person name="Anantharaman K."/>
            <person name="Brown C.T."/>
            <person name="Hug L.A."/>
            <person name="Sharon I."/>
            <person name="Castelle C.J."/>
            <person name="Probst A.J."/>
            <person name="Thomas B.C."/>
            <person name="Singh A."/>
            <person name="Wilkins M.J."/>
            <person name="Karaoz U."/>
            <person name="Brodie E.L."/>
            <person name="Williams K.H."/>
            <person name="Hubbard S.S."/>
            <person name="Banfield J.F."/>
        </authorList>
    </citation>
    <scope>NUCLEOTIDE SEQUENCE [LARGE SCALE GENOMIC DNA]</scope>
</reference>
<dbReference type="AlphaFoldDB" id="A0A1F5G8M2"/>
<name>A0A1F5G8M2_9BACT</name>
<accession>A0A1F5G8M2</accession>
<comment type="caution">
    <text evidence="2">The sequence shown here is derived from an EMBL/GenBank/DDBJ whole genome shotgun (WGS) entry which is preliminary data.</text>
</comment>
<evidence type="ECO:0000256" key="1">
    <source>
        <dbReference type="SAM" id="Phobius"/>
    </source>
</evidence>
<proteinExistence type="predicted"/>
<evidence type="ECO:0000313" key="2">
    <source>
        <dbReference type="EMBL" id="OGD88212.1"/>
    </source>
</evidence>
<feature type="transmembrane region" description="Helical" evidence="1">
    <location>
        <begin position="99"/>
        <end position="120"/>
    </location>
</feature>
<gene>
    <name evidence="2" type="ORF">A2870_01205</name>
</gene>
<keyword evidence="1" id="KW-1133">Transmembrane helix</keyword>
<sequence length="224" mass="24751">MDSFIYFAALLTFLFLLSKALAQSVGSLVYAVTRSKKLAVSTLALLFLPGTIIHEFAHAAVAQGLGVYVGDIEFTPKYDGENVKLGSVQVASTDPFRQFLIGIAPLIIGFVLIFLVFAIYDRFQINGLWPRVLLFYILFQIGNTMFSSKRDMEGALELAIAIFVLLGLVYLISGKQVFVIILNILNDLEPVFKMASGSLVKIILIDLAIVATSRFLTPAWRFSK</sequence>
<feature type="transmembrane region" description="Helical" evidence="1">
    <location>
        <begin position="38"/>
        <end position="57"/>
    </location>
</feature>
<dbReference type="Proteomes" id="UP000179102">
    <property type="component" value="Unassembled WGS sequence"/>
</dbReference>
<feature type="transmembrane region" description="Helical" evidence="1">
    <location>
        <begin position="126"/>
        <end position="146"/>
    </location>
</feature>
<feature type="transmembrane region" description="Helical" evidence="1">
    <location>
        <begin position="158"/>
        <end position="185"/>
    </location>
</feature>
<organism evidence="2 3">
    <name type="scientific">Candidatus Curtissbacteria bacterium RIFCSPHIGHO2_01_FULL_41_11</name>
    <dbReference type="NCBI Taxonomy" id="1797711"/>
    <lineage>
        <taxon>Bacteria</taxon>
        <taxon>Candidatus Curtissiibacteriota</taxon>
    </lineage>
</organism>
<keyword evidence="1" id="KW-0472">Membrane</keyword>